<feature type="compositionally biased region" description="Low complexity" evidence="2">
    <location>
        <begin position="103"/>
        <end position="115"/>
    </location>
</feature>
<evidence type="ECO:0000256" key="2">
    <source>
        <dbReference type="SAM" id="MobiDB-lite"/>
    </source>
</evidence>
<evidence type="ECO:0000256" key="1">
    <source>
        <dbReference type="ARBA" id="ARBA00023235"/>
    </source>
</evidence>
<dbReference type="SUPFAM" id="SSF51658">
    <property type="entry name" value="Xylose isomerase-like"/>
    <property type="match status" value="1"/>
</dbReference>
<reference evidence="4" key="2">
    <citation type="submission" date="2025-08" db="UniProtKB">
        <authorList>
            <consortium name="Ensembl"/>
        </authorList>
    </citation>
    <scope>IDENTIFICATION</scope>
</reference>
<dbReference type="InterPro" id="IPR036237">
    <property type="entry name" value="Xyl_isomerase-like_sf"/>
</dbReference>
<dbReference type="InterPro" id="IPR013022">
    <property type="entry name" value="Xyl_isomerase-like_TIM-brl"/>
</dbReference>
<dbReference type="GeneTree" id="ENSGT00390000005462"/>
<dbReference type="Gene3D" id="3.20.20.150">
    <property type="entry name" value="Divalent-metal-dependent TIM barrel enzymes"/>
    <property type="match status" value="1"/>
</dbReference>
<name>A0A674HK88_TAEGU</name>
<feature type="domain" description="Xylose isomerase-like TIM barrel" evidence="3">
    <location>
        <begin position="197"/>
        <end position="434"/>
    </location>
</feature>
<dbReference type="InParanoid" id="A0A674HK88"/>
<keyword evidence="1" id="KW-0413">Isomerase</keyword>
<protein>
    <submittedName>
        <fullName evidence="4">Hydroxypyruvate isomerase (putative)</fullName>
    </submittedName>
</protein>
<feature type="region of interest" description="Disordered" evidence="2">
    <location>
        <begin position="1"/>
        <end position="194"/>
    </location>
</feature>
<dbReference type="PANTHER" id="PTHR43489:SF6">
    <property type="entry name" value="HYDROXYPYRUVATE ISOMERASE-RELATED"/>
    <property type="match status" value="1"/>
</dbReference>
<sequence length="438" mass="46947">MRPQHGSVPQTLSAAGNPTRVTGGTEPSLPAGAQRGAAHPRPRARPGALSAPHAHRAEPSTAAAERRSLRSRGGPGLPGRAAGPGVAKEHRPGPPRPAPPPWRCASPPTSHGSSRSCRHCRRGWKRRRRPGSERWRRLGRRAARPRSCGPRRSGRGCRSRSSTSPPVRPRPAAPPVRGVARTLRRPCRSLPGDPEAGELGLAAVPGRQAAFRQGLEAAVRYARAVGCPRIHVMAGRVPLGTDRAAVAGEMETTFIENLRYTADLLSQEDMIGLLEPINNRITDPRYYLNTPHQAAAILEKVGRPNLKLQLDLFHCQIMDGNLSRNLETYFPLIGNTLCPDHWGVALRGGPPTPGSAVAGWGCGDALGHLVSWPKKAASRAALGMASPPPPLGHIQIAQVPGRHEPDSPGELNFPYIFELLESLGYTGYVGCEYAPKGE</sequence>
<reference evidence="4" key="3">
    <citation type="submission" date="2025-09" db="UniProtKB">
        <authorList>
            <consortium name="Ensembl"/>
        </authorList>
    </citation>
    <scope>IDENTIFICATION</scope>
</reference>
<evidence type="ECO:0000313" key="4">
    <source>
        <dbReference type="Ensembl" id="ENSTGUP00000034965.1"/>
    </source>
</evidence>
<organism evidence="4 5">
    <name type="scientific">Taeniopygia guttata</name>
    <name type="common">Zebra finch</name>
    <name type="synonym">Poephila guttata</name>
    <dbReference type="NCBI Taxonomy" id="59729"/>
    <lineage>
        <taxon>Eukaryota</taxon>
        <taxon>Metazoa</taxon>
        <taxon>Chordata</taxon>
        <taxon>Craniata</taxon>
        <taxon>Vertebrata</taxon>
        <taxon>Euteleostomi</taxon>
        <taxon>Archelosauria</taxon>
        <taxon>Archosauria</taxon>
        <taxon>Dinosauria</taxon>
        <taxon>Saurischia</taxon>
        <taxon>Theropoda</taxon>
        <taxon>Coelurosauria</taxon>
        <taxon>Aves</taxon>
        <taxon>Neognathae</taxon>
        <taxon>Neoaves</taxon>
        <taxon>Telluraves</taxon>
        <taxon>Australaves</taxon>
        <taxon>Passeriformes</taxon>
        <taxon>Passeroidea</taxon>
        <taxon>Estrildidae</taxon>
        <taxon>Estrildinae</taxon>
        <taxon>Taeniopygia</taxon>
    </lineage>
</organism>
<feature type="compositionally biased region" description="Polar residues" evidence="2">
    <location>
        <begin position="7"/>
        <end position="22"/>
    </location>
</feature>
<dbReference type="InterPro" id="IPR050417">
    <property type="entry name" value="Sugar_Epim/Isomerase"/>
</dbReference>
<dbReference type="Proteomes" id="UP000007754">
    <property type="component" value="Chromosome 8"/>
</dbReference>
<accession>A0A674HK88</accession>
<dbReference type="GO" id="GO:0046487">
    <property type="term" value="P:glyoxylate metabolic process"/>
    <property type="evidence" value="ECO:0007669"/>
    <property type="project" value="TreeGrafter"/>
</dbReference>
<dbReference type="Ensembl" id="ENSTGUT00000041935.1">
    <property type="protein sequence ID" value="ENSTGUP00000034965.1"/>
    <property type="gene ID" value="ENSTGUG00000007217.2"/>
</dbReference>
<evidence type="ECO:0000313" key="5">
    <source>
        <dbReference type="Proteomes" id="UP000007754"/>
    </source>
</evidence>
<reference evidence="4 5" key="1">
    <citation type="journal article" date="2010" name="Nature">
        <title>The genome of a songbird.</title>
        <authorList>
            <person name="Warren W.C."/>
            <person name="Clayton D.F."/>
            <person name="Ellegren H."/>
            <person name="Arnold A.P."/>
            <person name="Hillier L.W."/>
            <person name="Kunstner A."/>
            <person name="Searle S."/>
            <person name="White S."/>
            <person name="Vilella A.J."/>
            <person name="Fairley S."/>
            <person name="Heger A."/>
            <person name="Kong L."/>
            <person name="Ponting C.P."/>
            <person name="Jarvis E.D."/>
            <person name="Mello C.V."/>
            <person name="Minx P."/>
            <person name="Lovell P."/>
            <person name="Velho T.A."/>
            <person name="Ferris M."/>
            <person name="Balakrishnan C.N."/>
            <person name="Sinha S."/>
            <person name="Blatti C."/>
            <person name="London S.E."/>
            <person name="Li Y."/>
            <person name="Lin Y.C."/>
            <person name="George J."/>
            <person name="Sweedler J."/>
            <person name="Southey B."/>
            <person name="Gunaratne P."/>
            <person name="Watson M."/>
            <person name="Nam K."/>
            <person name="Backstrom N."/>
            <person name="Smeds L."/>
            <person name="Nabholz B."/>
            <person name="Itoh Y."/>
            <person name="Whitney O."/>
            <person name="Pfenning A.R."/>
            <person name="Howard J."/>
            <person name="Volker M."/>
            <person name="Skinner B.M."/>
            <person name="Griffin D.K."/>
            <person name="Ye L."/>
            <person name="McLaren W.M."/>
            <person name="Flicek P."/>
            <person name="Quesada V."/>
            <person name="Velasco G."/>
            <person name="Lopez-Otin C."/>
            <person name="Puente X.S."/>
            <person name="Olender T."/>
            <person name="Lancet D."/>
            <person name="Smit A.F."/>
            <person name="Hubley R."/>
            <person name="Konkel M.K."/>
            <person name="Walker J.A."/>
            <person name="Batzer M.A."/>
            <person name="Gu W."/>
            <person name="Pollock D.D."/>
            <person name="Chen L."/>
            <person name="Cheng Z."/>
            <person name="Eichler E.E."/>
            <person name="Stapley J."/>
            <person name="Slate J."/>
            <person name="Ekblom R."/>
            <person name="Birkhead T."/>
            <person name="Burke T."/>
            <person name="Burt D."/>
            <person name="Scharff C."/>
            <person name="Adam I."/>
            <person name="Richard H."/>
            <person name="Sultan M."/>
            <person name="Soldatov A."/>
            <person name="Lehrach H."/>
            <person name="Edwards S.V."/>
            <person name="Yang S.P."/>
            <person name="Li X."/>
            <person name="Graves T."/>
            <person name="Fulton L."/>
            <person name="Nelson J."/>
            <person name="Chinwalla A."/>
            <person name="Hou S."/>
            <person name="Mardis E.R."/>
            <person name="Wilson R.K."/>
        </authorList>
    </citation>
    <scope>NUCLEOTIDE SEQUENCE [LARGE SCALE GENOMIC DNA]</scope>
</reference>
<gene>
    <name evidence="4" type="primary">HYI</name>
</gene>
<dbReference type="AlphaFoldDB" id="A0A674HK88"/>
<dbReference type="GO" id="GO:0008903">
    <property type="term" value="F:hydroxypyruvate isomerase activity"/>
    <property type="evidence" value="ECO:0007669"/>
    <property type="project" value="TreeGrafter"/>
</dbReference>
<dbReference type="PANTHER" id="PTHR43489">
    <property type="entry name" value="ISOMERASE"/>
    <property type="match status" value="1"/>
</dbReference>
<feature type="compositionally biased region" description="Basic residues" evidence="2">
    <location>
        <begin position="116"/>
        <end position="129"/>
    </location>
</feature>
<keyword evidence="5" id="KW-1185">Reference proteome</keyword>
<dbReference type="Pfam" id="PF01261">
    <property type="entry name" value="AP_endonuc_2"/>
    <property type="match status" value="1"/>
</dbReference>
<proteinExistence type="predicted"/>
<evidence type="ECO:0000259" key="3">
    <source>
        <dbReference type="Pfam" id="PF01261"/>
    </source>
</evidence>